<comment type="caution">
    <text evidence="1">The sequence shown here is derived from an EMBL/GenBank/DDBJ whole genome shotgun (WGS) entry which is preliminary data.</text>
</comment>
<dbReference type="AlphaFoldDB" id="A0A9P4WGD6"/>
<evidence type="ECO:0000313" key="2">
    <source>
        <dbReference type="Proteomes" id="UP000758155"/>
    </source>
</evidence>
<protein>
    <submittedName>
        <fullName evidence="1">Uncharacterized protein</fullName>
    </submittedName>
</protein>
<gene>
    <name evidence="1" type="ORF">E8E12_001879</name>
</gene>
<dbReference type="EMBL" id="SWKV01000131">
    <property type="protein sequence ID" value="KAF3031629.1"/>
    <property type="molecule type" value="Genomic_DNA"/>
</dbReference>
<keyword evidence="2" id="KW-1185">Reference proteome</keyword>
<proteinExistence type="predicted"/>
<dbReference type="Proteomes" id="UP000758155">
    <property type="component" value="Unassembled WGS sequence"/>
</dbReference>
<evidence type="ECO:0000313" key="1">
    <source>
        <dbReference type="EMBL" id="KAF3031629.1"/>
    </source>
</evidence>
<reference evidence="1" key="1">
    <citation type="submission" date="2019-04" db="EMBL/GenBank/DDBJ databases">
        <title>Sequencing of skin fungus with MAO and IRED activity.</title>
        <authorList>
            <person name="Marsaioli A.J."/>
            <person name="Bonatto J.M.C."/>
            <person name="Reis Junior O."/>
        </authorList>
    </citation>
    <scope>NUCLEOTIDE SEQUENCE</scope>
    <source>
        <strain evidence="1">28M1</strain>
    </source>
</reference>
<accession>A0A9P4WGD6</accession>
<name>A0A9P4WGD6_9PLEO</name>
<sequence length="662" mass="76240">MDENLLKMDIDAAEKHMKEWFGDHASWSHEQLLNLAYEEDLVSVRNLQSWGDYASGGLRPGGGRPSFPLLTQEEWGLLNAPYSQWAPAPYNKFNYSCMDRVAPLIMRQEIKELKDQAHIGFLARLRPLRAKILLGMVPVSGDRWLERKMDDPANYRNLFELINDLIRIFDWYNHEDVHNRTRDAFNWMVDKYVEFEQAANLRREHNGITERLDLAGMWAEYWNDTMTNMSERTHQWVVDRVDEVQARAFAQYQDALKTAGTDEAAIGEAGKKYYECVQDLRGMLTGLDYTIGVPMTGFKGYTASNTFKDLSVMQRRATWSKIMGAKSFKHQAAILDAQDKAEAEQASNPPSLSDRMNVMSQFTKPAHARFRDTENLLSHYEEGKKNRDETRLALCDPPKLPTEEHWISILRERMAFYAKNPRNQEINPDAWGFVCYRLTYDQTDEQWATFQSKFSKDVLRSGAWIQGFENIISKHGIKVIDGRDFGIAEGDVAAAKRHFKKTFTMLPALGRLWTQDFLVVDKQAYASYIDPPTEPEVRPPPPYGPAFGCNGGHVRLVDATYDQLSQEMIDALSPGYKGEMKVLSSLLLEEIYPLLATLSVRPFGMWPCARLHAREVYVGTTDAAQEAWWENNRIDRTVMLMFFEDMRKKKADLIAKRARETV</sequence>
<dbReference type="OrthoDB" id="3437405at2759"/>
<organism evidence="1 2">
    <name type="scientific">Didymella heteroderae</name>
    <dbReference type="NCBI Taxonomy" id="1769908"/>
    <lineage>
        <taxon>Eukaryota</taxon>
        <taxon>Fungi</taxon>
        <taxon>Dikarya</taxon>
        <taxon>Ascomycota</taxon>
        <taxon>Pezizomycotina</taxon>
        <taxon>Dothideomycetes</taxon>
        <taxon>Pleosporomycetidae</taxon>
        <taxon>Pleosporales</taxon>
        <taxon>Pleosporineae</taxon>
        <taxon>Didymellaceae</taxon>
        <taxon>Didymella</taxon>
    </lineage>
</organism>